<dbReference type="AlphaFoldDB" id="A0A0L9VK04"/>
<dbReference type="SMART" id="SM00369">
    <property type="entry name" value="LRR_TYP"/>
    <property type="match status" value="13"/>
</dbReference>
<sequence length="1113" mass="125138">MTRFLERFYALFLLFMHAAGPVLGFNNSSEIKCIERERQALLSFKHGLVDVRGMLSTWRDDEKSRDCCKWKGIQCDHQTGHVTILRLRGSHTQYLRGALNITSLFLLQNIQHLDLSYNNFIESHIPQLMGSLTNLRYLNLSYSDFGGNIPTQLGSLSHLLSLDLSHNYLLHGDIPYQLGSLTNLRYLDLSYNNLDGKLPRQLGNMSQLRYLDLSGNSFSGAFPFQVGNLPYLQTLRLGGDFDGKPKDADGLSNLSSLTHLAIDGLHNPDWLHMIHYPKLRELRLVNCSLSDTHIQSLFYSRSNFSNSLTILDLSFNMLTSSTFQLLSNFSLNLQQLYLSDNNIVFSSPVHSTFPSLVILDLSNNNMKSSVFQGIFNISSKLQNLYLQSCSLGDDSFLMSAIPITNSSSSIASLDLSSNLLKSSSIFYWLFNSTTNLRKLELNDNMLKGPIPDGFGKVMNSLEVLDLSDNELQGEIPTFFGNMCTLQSLDLSGNKLQGEIPSFFGNMCTLQSLYLSNNKLSGEISHFFRNSSWCNRHVFQNLYLSYNNITGTLPMNIALLSELEGLLLDGNCLEGDVTESHLSNFSKLRHLHLSDNSLSLKIVPNWVPPFQIISLRLRSCKLGPRFPSWLHTQRSIEFLDISNNRLNCSVPKLFWNNLQDVGYLNMSQNNFTGAIPNMSMKLSSTPFIILNSNHFEGEIPSFLLQASELKLSDNKFSDLFSFRCDQSSSELTFLDLSNNQLKGQLSDCWKSIDRLVWLDLSNNKLSGKIPMSMGNLVKLEGLVLRNNNLTGELPSTLKNCNNLIALDVGENMLLGPIPSWIGESMQKLKILNMRKNQFSGNLPSQLCYLKDIRCLDLSRNMLSKGIPSCLNNLTAITENIDVSNESFTYGIYMNGITYAILGSRDYTLNISLMWKGVEHWFKNQELKLMSIDLSSNKLTGDIPKEVAYLLGLVTLNLSRNNLSGEIPSEIGNLRSLESLDLSRNHISGGIPFSLSQIDSLGKLDLSHNSLSGRIPSGRHLETFDVSSFEGNVGLCGEQLNRTCPEDGNQTTIKAQEDGTVNDDEDNGFYEALCMSMGIGYFTGFWGLLGPMLLWHSWRNTYLRFLNRLTDGIYR</sequence>
<evidence type="ECO:0000256" key="3">
    <source>
        <dbReference type="ARBA" id="ARBA00022475"/>
    </source>
</evidence>
<comment type="similarity">
    <text evidence="2">Belongs to the RLP family.</text>
</comment>
<dbReference type="InterPro" id="IPR001611">
    <property type="entry name" value="Leu-rich_rpt"/>
</dbReference>
<protein>
    <submittedName>
        <fullName evidence="16">Uncharacterized protein</fullName>
    </submittedName>
</protein>
<dbReference type="OMA" id="ISHSHET"/>
<evidence type="ECO:0000256" key="4">
    <source>
        <dbReference type="ARBA" id="ARBA00022614"/>
    </source>
</evidence>
<keyword evidence="4" id="KW-0433">Leucine-rich repeat</keyword>
<dbReference type="Pfam" id="PF00560">
    <property type="entry name" value="LRR_1"/>
    <property type="match status" value="12"/>
</dbReference>
<evidence type="ECO:0000256" key="2">
    <source>
        <dbReference type="ARBA" id="ARBA00009592"/>
    </source>
</evidence>
<dbReference type="STRING" id="3914.A0A0L9VK04"/>
<evidence type="ECO:0000256" key="11">
    <source>
        <dbReference type="ARBA" id="ARBA00023180"/>
    </source>
</evidence>
<dbReference type="Proteomes" id="UP000053144">
    <property type="component" value="Chromosome 10"/>
</dbReference>
<evidence type="ECO:0000256" key="10">
    <source>
        <dbReference type="ARBA" id="ARBA00023170"/>
    </source>
</evidence>
<dbReference type="FunFam" id="3.80.10.10:FF:001347">
    <property type="entry name" value="LRR receptor-like serine/threonine-protein kinase GSO2"/>
    <property type="match status" value="1"/>
</dbReference>
<dbReference type="FunFam" id="3.80.10.10:FF:000095">
    <property type="entry name" value="LRR receptor-like serine/threonine-protein kinase GSO1"/>
    <property type="match status" value="1"/>
</dbReference>
<feature type="signal peptide" evidence="13">
    <location>
        <begin position="1"/>
        <end position="24"/>
    </location>
</feature>
<feature type="transmembrane region" description="Helical" evidence="12">
    <location>
        <begin position="1077"/>
        <end position="1096"/>
    </location>
</feature>
<feature type="domain" description="Leucine-rich repeat-containing N-terminal plant-type" evidence="14">
    <location>
        <begin position="36"/>
        <end position="76"/>
    </location>
</feature>
<evidence type="ECO:0000256" key="7">
    <source>
        <dbReference type="ARBA" id="ARBA00022737"/>
    </source>
</evidence>
<keyword evidence="6 13" id="KW-0732">Signal</keyword>
<dbReference type="Pfam" id="PF13855">
    <property type="entry name" value="LRR_8"/>
    <property type="match status" value="1"/>
</dbReference>
<dbReference type="SUPFAM" id="SSF52058">
    <property type="entry name" value="L domain-like"/>
    <property type="match status" value="2"/>
</dbReference>
<evidence type="ECO:0000256" key="1">
    <source>
        <dbReference type="ARBA" id="ARBA00004251"/>
    </source>
</evidence>
<evidence type="ECO:0000313" key="16">
    <source>
        <dbReference type="EMBL" id="KOM55323.1"/>
    </source>
</evidence>
<dbReference type="InterPro" id="IPR003591">
    <property type="entry name" value="Leu-rich_rpt_typical-subtyp"/>
</dbReference>
<keyword evidence="3" id="KW-1003">Cell membrane</keyword>
<reference evidence="17" key="1">
    <citation type="journal article" date="2015" name="Proc. Natl. Acad. Sci. U.S.A.">
        <title>Genome sequencing of adzuki bean (Vigna angularis) provides insight into high starch and low fat accumulation and domestication.</title>
        <authorList>
            <person name="Yang K."/>
            <person name="Tian Z."/>
            <person name="Chen C."/>
            <person name="Luo L."/>
            <person name="Zhao B."/>
            <person name="Wang Z."/>
            <person name="Yu L."/>
            <person name="Li Y."/>
            <person name="Sun Y."/>
            <person name="Li W."/>
            <person name="Chen Y."/>
            <person name="Li Y."/>
            <person name="Zhang Y."/>
            <person name="Ai D."/>
            <person name="Zhao J."/>
            <person name="Shang C."/>
            <person name="Ma Y."/>
            <person name="Wu B."/>
            <person name="Wang M."/>
            <person name="Gao L."/>
            <person name="Sun D."/>
            <person name="Zhang P."/>
            <person name="Guo F."/>
            <person name="Wang W."/>
            <person name="Li Y."/>
            <person name="Wang J."/>
            <person name="Varshney R.K."/>
            <person name="Wang J."/>
            <person name="Ling H.Q."/>
            <person name="Wan P."/>
        </authorList>
    </citation>
    <scope>NUCLEOTIDE SEQUENCE</scope>
    <source>
        <strain evidence="17">cv. Jingnong 6</strain>
    </source>
</reference>
<dbReference type="FunFam" id="3.80.10.10:FF:000111">
    <property type="entry name" value="LRR receptor-like serine/threonine-protein kinase ERECTA"/>
    <property type="match status" value="1"/>
</dbReference>
<keyword evidence="8 12" id="KW-1133">Transmembrane helix</keyword>
<dbReference type="PANTHER" id="PTHR48065:SF18">
    <property type="entry name" value="LRR RECEPTOR-LIKE KINASE FAMILY PROTEIN"/>
    <property type="match status" value="1"/>
</dbReference>
<evidence type="ECO:0000256" key="9">
    <source>
        <dbReference type="ARBA" id="ARBA00023136"/>
    </source>
</evidence>
<dbReference type="PRINTS" id="PR00019">
    <property type="entry name" value="LEURICHRPT"/>
</dbReference>
<dbReference type="Gene3D" id="3.80.10.10">
    <property type="entry name" value="Ribonuclease Inhibitor"/>
    <property type="match status" value="4"/>
</dbReference>
<evidence type="ECO:0000256" key="13">
    <source>
        <dbReference type="SAM" id="SignalP"/>
    </source>
</evidence>
<dbReference type="InterPro" id="IPR013210">
    <property type="entry name" value="LRR_N_plant-typ"/>
</dbReference>
<gene>
    <name evidence="16" type="ORF">LR48_Vigan10g121500</name>
</gene>
<evidence type="ECO:0000256" key="6">
    <source>
        <dbReference type="ARBA" id="ARBA00022729"/>
    </source>
</evidence>
<evidence type="ECO:0000313" key="17">
    <source>
        <dbReference type="Proteomes" id="UP000053144"/>
    </source>
</evidence>
<dbReference type="Pfam" id="PF23598">
    <property type="entry name" value="LRR_14"/>
    <property type="match status" value="1"/>
</dbReference>
<name>A0A0L9VK04_PHAAN</name>
<dbReference type="GO" id="GO:0005886">
    <property type="term" value="C:plasma membrane"/>
    <property type="evidence" value="ECO:0007669"/>
    <property type="project" value="UniProtKB-SubCell"/>
</dbReference>
<dbReference type="Gramene" id="KOM55323">
    <property type="protein sequence ID" value="KOM55323"/>
    <property type="gene ID" value="LR48_Vigan10g121500"/>
</dbReference>
<evidence type="ECO:0000259" key="14">
    <source>
        <dbReference type="Pfam" id="PF08263"/>
    </source>
</evidence>
<keyword evidence="9 12" id="KW-0472">Membrane</keyword>
<evidence type="ECO:0000259" key="15">
    <source>
        <dbReference type="Pfam" id="PF23598"/>
    </source>
</evidence>
<dbReference type="SUPFAM" id="SSF52047">
    <property type="entry name" value="RNI-like"/>
    <property type="match status" value="1"/>
</dbReference>
<evidence type="ECO:0000256" key="5">
    <source>
        <dbReference type="ARBA" id="ARBA00022692"/>
    </source>
</evidence>
<keyword evidence="10" id="KW-0675">Receptor</keyword>
<proteinExistence type="inferred from homology"/>
<feature type="chain" id="PRO_5005597015" evidence="13">
    <location>
        <begin position="25"/>
        <end position="1113"/>
    </location>
</feature>
<dbReference type="InterPro" id="IPR055414">
    <property type="entry name" value="LRR_R13L4/SHOC2-like"/>
</dbReference>
<dbReference type="PANTHER" id="PTHR48065">
    <property type="entry name" value="OS10G0469600 PROTEIN"/>
    <property type="match status" value="1"/>
</dbReference>
<keyword evidence="5 12" id="KW-0812">Transmembrane</keyword>
<keyword evidence="7" id="KW-0677">Repeat</keyword>
<evidence type="ECO:0000256" key="12">
    <source>
        <dbReference type="SAM" id="Phobius"/>
    </source>
</evidence>
<comment type="subcellular location">
    <subcellularLocation>
        <location evidence="1">Cell membrane</location>
        <topology evidence="1">Single-pass type I membrane protein</topology>
    </subcellularLocation>
</comment>
<dbReference type="InterPro" id="IPR032675">
    <property type="entry name" value="LRR_dom_sf"/>
</dbReference>
<feature type="domain" description="Disease resistance R13L4/SHOC-2-like LRR" evidence="15">
    <location>
        <begin position="177"/>
        <end position="374"/>
    </location>
</feature>
<keyword evidence="11" id="KW-0325">Glycoprotein</keyword>
<dbReference type="EMBL" id="CM003380">
    <property type="protein sequence ID" value="KOM55323.1"/>
    <property type="molecule type" value="Genomic_DNA"/>
</dbReference>
<dbReference type="FunFam" id="3.80.10.10:FF:000041">
    <property type="entry name" value="LRR receptor-like serine/threonine-protein kinase ERECTA"/>
    <property type="match status" value="2"/>
</dbReference>
<accession>A0A0L9VK04</accession>
<dbReference type="Pfam" id="PF08263">
    <property type="entry name" value="LRRNT_2"/>
    <property type="match status" value="1"/>
</dbReference>
<evidence type="ECO:0000256" key="8">
    <source>
        <dbReference type="ARBA" id="ARBA00022989"/>
    </source>
</evidence>
<organism evidence="16 17">
    <name type="scientific">Phaseolus angularis</name>
    <name type="common">Azuki bean</name>
    <name type="synonym">Vigna angularis</name>
    <dbReference type="NCBI Taxonomy" id="3914"/>
    <lineage>
        <taxon>Eukaryota</taxon>
        <taxon>Viridiplantae</taxon>
        <taxon>Streptophyta</taxon>
        <taxon>Embryophyta</taxon>
        <taxon>Tracheophyta</taxon>
        <taxon>Spermatophyta</taxon>
        <taxon>Magnoliopsida</taxon>
        <taxon>eudicotyledons</taxon>
        <taxon>Gunneridae</taxon>
        <taxon>Pentapetalae</taxon>
        <taxon>rosids</taxon>
        <taxon>fabids</taxon>
        <taxon>Fabales</taxon>
        <taxon>Fabaceae</taxon>
        <taxon>Papilionoideae</taxon>
        <taxon>50 kb inversion clade</taxon>
        <taxon>NPAAA clade</taxon>
        <taxon>indigoferoid/millettioid clade</taxon>
        <taxon>Phaseoleae</taxon>
        <taxon>Vigna</taxon>
    </lineage>
</organism>